<keyword evidence="4" id="KW-1185">Reference proteome</keyword>
<dbReference type="VEuPathDB" id="FungiDB:TRICI_001478"/>
<evidence type="ECO:0000259" key="2">
    <source>
        <dbReference type="Pfam" id="PF26140"/>
    </source>
</evidence>
<dbReference type="AlphaFoldDB" id="A0A642V9J7"/>
<feature type="domain" description="URB1 central HEAT repeat" evidence="2">
    <location>
        <begin position="400"/>
        <end position="557"/>
    </location>
</feature>
<feature type="domain" description="URB1 N-terminal" evidence="1">
    <location>
        <begin position="1"/>
        <end position="223"/>
    </location>
</feature>
<evidence type="ECO:0000313" key="4">
    <source>
        <dbReference type="Proteomes" id="UP000761534"/>
    </source>
</evidence>
<dbReference type="InterPro" id="IPR021714">
    <property type="entry name" value="URB1_N"/>
</dbReference>
<dbReference type="GO" id="GO:0000466">
    <property type="term" value="P:maturation of 5.8S rRNA from tricistronic rRNA transcript (SSU-rRNA, 5.8S rRNA, LSU-rRNA)"/>
    <property type="evidence" value="ECO:0007669"/>
    <property type="project" value="TreeGrafter"/>
</dbReference>
<sequence>MTSYHRGECIENLFQALDFSVKAFPKIMAPIRDSSEDKGLRRSFITFYLSFLDNSSFIIRKDLISQRKIISNWFKNIGVDSEDLILSTLTSLFDKVIMDISFSKSTKISFFNDWLVGSLTKLFMRSDKVPDKVSEVLTLLCTDSVYGIKFPEKGWYEGADAEHIKNRPVFSILRQLKPWEDLLQQDLSVKILQSSPELVPPYFKAISSTMSFDPRMSSFWIAYVTFHSRVITLPIPTVNDSRISGPPEDWSVVDSILPSTITRASLTKCFQDSNPSIQYFGAQVLVNCLSKLSTVRHWYSARLFDSSALLEFVEGRIPELSVLSRALHSTKESNNNLLKTALLKGVALYSDLFPELTLSANFAGSTAVIDNLQNVEKLEGFDLVQAQSALVIQGKISKIGKWWNKSGEYSMFTNLLRLGNMNTSLSQKTTRLLIDLSSPTLLFQQETLVHPALVLVHALDLLGEIIDIGKDEEKKVWSLIDESIARCMRSPYRYVDEFATIRTRNDEVLSPFIVTLLEQWKFVQAPKKSVEQWLRRYLQVVVIAGESFSAISKLTQKSDLGHFALDSTTRGAFVDVVTNCSASEIKKDNRRIDNVLDLQAVKFRILNEPENHVLVDHLLSKVPVHLAHYMTRVQFFVDFLNPKLSGPFFGRLYELYQVTELEISEIQSSLRAIDDPTVLSHCTWLLKSEVVKSLLEETSSQQLFERCIDYYTQNGIPITKAVIGRLERLKFSESVEELLEQNIILHSSKLDNSQVNDLSTTLLQARKFDLLCVLIRNTIVDQVDQVLQCKSSKVQAALARHTNSSYDPPLEVVKGALNDKSADSFAILSRSISLLAPEQMKHVVQLITSLEGNLTVSPDVMRTAGILLESGYNDLSEWVKKCVLWLTKCFTGVEDSTQLTSAVSFVSVMCKCAKFT</sequence>
<dbReference type="GO" id="GO:0005730">
    <property type="term" value="C:nucleolus"/>
    <property type="evidence" value="ECO:0007669"/>
    <property type="project" value="TreeGrafter"/>
</dbReference>
<name>A0A642V9J7_9ASCO</name>
<proteinExistence type="predicted"/>
<gene>
    <name evidence="3" type="ORF">TRICI_001478</name>
</gene>
<accession>A0A642V9J7</accession>
<dbReference type="GO" id="GO:0000463">
    <property type="term" value="P:maturation of LSU-rRNA from tricistronic rRNA transcript (SSU-rRNA, 5.8S rRNA, LSU-rRNA)"/>
    <property type="evidence" value="ECO:0007669"/>
    <property type="project" value="TreeGrafter"/>
</dbReference>
<evidence type="ECO:0000313" key="3">
    <source>
        <dbReference type="EMBL" id="KAA8916369.1"/>
    </source>
</evidence>
<protein>
    <submittedName>
        <fullName evidence="3">Uncharacterized protein</fullName>
    </submittedName>
</protein>
<reference evidence="3" key="1">
    <citation type="journal article" date="2019" name="G3 (Bethesda)">
        <title>Genome Assemblies of Two Rare Opportunistic Yeast Pathogens: Diutina rugosa (syn. Candida rugosa) and Trichomonascus ciferrii (syn. Candida ciferrii).</title>
        <authorList>
            <person name="Mixao V."/>
            <person name="Saus E."/>
            <person name="Hansen A.P."/>
            <person name="Lass-Florl C."/>
            <person name="Gabaldon T."/>
        </authorList>
    </citation>
    <scope>NUCLEOTIDE SEQUENCE</scope>
    <source>
        <strain evidence="3">CBS 4856</strain>
    </source>
</reference>
<dbReference type="PANTHER" id="PTHR13500">
    <property type="entry name" value="NUCLEOLAR PRERIBOSOMAL-ASSOCIATED PROTEIN 1"/>
    <property type="match status" value="1"/>
</dbReference>
<dbReference type="Pfam" id="PF26140">
    <property type="entry name" value="HEAT_URB1"/>
    <property type="match status" value="1"/>
</dbReference>
<dbReference type="PANTHER" id="PTHR13500:SF0">
    <property type="entry name" value="NUCLEOLAR PRE-RIBOSOMAL-ASSOCIATED PROTEIN 1"/>
    <property type="match status" value="1"/>
</dbReference>
<dbReference type="Pfam" id="PF11707">
    <property type="entry name" value="Npa1"/>
    <property type="match status" value="1"/>
</dbReference>
<dbReference type="Proteomes" id="UP000761534">
    <property type="component" value="Unassembled WGS sequence"/>
</dbReference>
<dbReference type="OrthoDB" id="72892at2759"/>
<dbReference type="InterPro" id="IPR059018">
    <property type="entry name" value="HEAT_URB1"/>
</dbReference>
<dbReference type="EMBL" id="SWFS01000105">
    <property type="protein sequence ID" value="KAA8916369.1"/>
    <property type="molecule type" value="Genomic_DNA"/>
</dbReference>
<dbReference type="InterPro" id="IPR039844">
    <property type="entry name" value="URB1"/>
</dbReference>
<organism evidence="3 4">
    <name type="scientific">Trichomonascus ciferrii</name>
    <dbReference type="NCBI Taxonomy" id="44093"/>
    <lineage>
        <taxon>Eukaryota</taxon>
        <taxon>Fungi</taxon>
        <taxon>Dikarya</taxon>
        <taxon>Ascomycota</taxon>
        <taxon>Saccharomycotina</taxon>
        <taxon>Dipodascomycetes</taxon>
        <taxon>Dipodascales</taxon>
        <taxon>Trichomonascaceae</taxon>
        <taxon>Trichomonascus</taxon>
        <taxon>Trichomonascus ciferrii complex</taxon>
    </lineage>
</organism>
<evidence type="ECO:0000259" key="1">
    <source>
        <dbReference type="Pfam" id="PF11707"/>
    </source>
</evidence>
<comment type="caution">
    <text evidence="3">The sequence shown here is derived from an EMBL/GenBank/DDBJ whole genome shotgun (WGS) entry which is preliminary data.</text>
</comment>